<feature type="chain" id="PRO_5039310725" evidence="1">
    <location>
        <begin position="22"/>
        <end position="51"/>
    </location>
</feature>
<organism evidence="2 3">
    <name type="scientific">Paractinoplanes atraurantiacus</name>
    <dbReference type="NCBI Taxonomy" id="1036182"/>
    <lineage>
        <taxon>Bacteria</taxon>
        <taxon>Bacillati</taxon>
        <taxon>Actinomycetota</taxon>
        <taxon>Actinomycetes</taxon>
        <taxon>Micromonosporales</taxon>
        <taxon>Micromonosporaceae</taxon>
        <taxon>Paractinoplanes</taxon>
    </lineage>
</organism>
<evidence type="ECO:0000313" key="3">
    <source>
        <dbReference type="Proteomes" id="UP000219612"/>
    </source>
</evidence>
<dbReference type="Proteomes" id="UP000219612">
    <property type="component" value="Unassembled WGS sequence"/>
</dbReference>
<name>A0A285JK28_9ACTN</name>
<dbReference type="PROSITE" id="PS51257">
    <property type="entry name" value="PROKAR_LIPOPROTEIN"/>
    <property type="match status" value="1"/>
</dbReference>
<proteinExistence type="predicted"/>
<protein>
    <submittedName>
        <fullName evidence="2">Peptide/nickel transport system substrate-binding protein</fullName>
    </submittedName>
</protein>
<feature type="signal peptide" evidence="1">
    <location>
        <begin position="1"/>
        <end position="21"/>
    </location>
</feature>
<feature type="non-terminal residue" evidence="2">
    <location>
        <position position="51"/>
    </location>
</feature>
<sequence>MQRRKLFAVALASALATGGLAACGDSPNANNADSANKSSVDFLKIGMPNGT</sequence>
<keyword evidence="1" id="KW-0732">Signal</keyword>
<evidence type="ECO:0000256" key="1">
    <source>
        <dbReference type="SAM" id="SignalP"/>
    </source>
</evidence>
<dbReference type="AlphaFoldDB" id="A0A285JK28"/>
<dbReference type="EMBL" id="OBDY01000021">
    <property type="protein sequence ID" value="SNY60635.1"/>
    <property type="molecule type" value="Genomic_DNA"/>
</dbReference>
<evidence type="ECO:0000313" key="2">
    <source>
        <dbReference type="EMBL" id="SNY60635.1"/>
    </source>
</evidence>
<accession>A0A285JK28</accession>
<keyword evidence="3" id="KW-1185">Reference proteome</keyword>
<reference evidence="2 3" key="1">
    <citation type="submission" date="2017-09" db="EMBL/GenBank/DDBJ databases">
        <authorList>
            <person name="Ehlers B."/>
            <person name="Leendertz F.H."/>
        </authorList>
    </citation>
    <scope>NUCLEOTIDE SEQUENCE [LARGE SCALE GENOMIC DNA]</scope>
    <source>
        <strain evidence="2 3">CGMCC 4.6857</strain>
    </source>
</reference>
<gene>
    <name evidence="2" type="ORF">SAMN05421748_121188</name>
</gene>